<comment type="caution">
    <text evidence="2">The sequence shown here is derived from an EMBL/GenBank/DDBJ whole genome shotgun (WGS) entry which is preliminary data.</text>
</comment>
<dbReference type="EMBL" id="AZHX01002427">
    <property type="protein sequence ID" value="ETW94686.1"/>
    <property type="molecule type" value="Genomic_DNA"/>
</dbReference>
<reference evidence="2 3" key="1">
    <citation type="journal article" date="2014" name="Nature">
        <title>An environmental bacterial taxon with a large and distinct metabolic repertoire.</title>
        <authorList>
            <person name="Wilson M.C."/>
            <person name="Mori T."/>
            <person name="Ruckert C."/>
            <person name="Uria A.R."/>
            <person name="Helf M.J."/>
            <person name="Takada K."/>
            <person name="Gernert C."/>
            <person name="Steffens U.A."/>
            <person name="Heycke N."/>
            <person name="Schmitt S."/>
            <person name="Rinke C."/>
            <person name="Helfrich E.J."/>
            <person name="Brachmann A.O."/>
            <person name="Gurgui C."/>
            <person name="Wakimoto T."/>
            <person name="Kracht M."/>
            <person name="Crusemann M."/>
            <person name="Hentschel U."/>
            <person name="Abe I."/>
            <person name="Matsunaga S."/>
            <person name="Kalinowski J."/>
            <person name="Takeyama H."/>
            <person name="Piel J."/>
        </authorList>
    </citation>
    <scope>NUCLEOTIDE SEQUENCE [LARGE SCALE GENOMIC DNA]</scope>
    <source>
        <strain evidence="3">TSY2</strain>
    </source>
</reference>
<dbReference type="Proteomes" id="UP000019140">
    <property type="component" value="Unassembled WGS sequence"/>
</dbReference>
<name>W4LBI6_9BACT</name>
<dbReference type="HOGENOM" id="CLU_2763614_0_0_7"/>
<dbReference type="AlphaFoldDB" id="W4LBI6"/>
<feature type="compositionally biased region" description="Pro residues" evidence="1">
    <location>
        <begin position="39"/>
        <end position="55"/>
    </location>
</feature>
<evidence type="ECO:0000313" key="2">
    <source>
        <dbReference type="EMBL" id="ETW94686.1"/>
    </source>
</evidence>
<feature type="region of interest" description="Disordered" evidence="1">
    <location>
        <begin position="33"/>
        <end position="59"/>
    </location>
</feature>
<evidence type="ECO:0000313" key="3">
    <source>
        <dbReference type="Proteomes" id="UP000019140"/>
    </source>
</evidence>
<evidence type="ECO:0000256" key="1">
    <source>
        <dbReference type="SAM" id="MobiDB-lite"/>
    </source>
</evidence>
<gene>
    <name evidence="2" type="ORF">ETSY2_49375</name>
</gene>
<proteinExistence type="predicted"/>
<accession>W4LBI6</accession>
<keyword evidence="3" id="KW-1185">Reference proteome</keyword>
<protein>
    <submittedName>
        <fullName evidence="2">Uncharacterized protein</fullName>
    </submittedName>
</protein>
<organism evidence="2 3">
    <name type="scientific">Candidatus Entotheonella gemina</name>
    <dbReference type="NCBI Taxonomy" id="1429439"/>
    <lineage>
        <taxon>Bacteria</taxon>
        <taxon>Pseudomonadati</taxon>
        <taxon>Nitrospinota/Tectimicrobiota group</taxon>
        <taxon>Candidatus Tectimicrobiota</taxon>
        <taxon>Candidatus Entotheonellia</taxon>
        <taxon>Candidatus Entotheonellales</taxon>
        <taxon>Candidatus Entotheonellaceae</taxon>
        <taxon>Candidatus Entotheonella</taxon>
    </lineage>
</organism>
<sequence length="70" mass="7706">MNAKIVIVFYLLLTLPSVGLALRDAPAPWLRDLCNTPGMPEPPPPEPPPPEPPMQPSCRELFGGVRDFEL</sequence>
<feature type="non-terminal residue" evidence="2">
    <location>
        <position position="70"/>
    </location>
</feature>